<keyword evidence="4" id="KW-1185">Reference proteome</keyword>
<accession>A0A495XTS0</accession>
<gene>
    <name evidence="3" type="ORF">DFJ68_1011</name>
    <name evidence="2" type="ORF">FHW14_000294</name>
</gene>
<evidence type="ECO:0000313" key="4">
    <source>
        <dbReference type="Proteomes" id="UP000278440"/>
    </source>
</evidence>
<dbReference type="EMBL" id="JACHVT010000001">
    <property type="protein sequence ID" value="MBB2985154.1"/>
    <property type="molecule type" value="Genomic_DNA"/>
</dbReference>
<reference evidence="2 5" key="2">
    <citation type="submission" date="2020-08" db="EMBL/GenBank/DDBJ databases">
        <title>Genomic Encyclopedia of Type Strains, Phase IV (KMG-V): Genome sequencing to study the core and pangenomes of soil and plant-associated prokaryotes.</title>
        <authorList>
            <person name="Whitman W."/>
        </authorList>
    </citation>
    <scope>NUCLEOTIDE SEQUENCE [LARGE SCALE GENOMIC DNA]</scope>
    <source>
        <strain evidence="2 5">B3ACCR2</strain>
    </source>
</reference>
<dbReference type="InterPro" id="IPR027275">
    <property type="entry name" value="PRC-brl_dom"/>
</dbReference>
<organism evidence="3 4">
    <name type="scientific">Terracoccus luteus</name>
    <dbReference type="NCBI Taxonomy" id="53356"/>
    <lineage>
        <taxon>Bacteria</taxon>
        <taxon>Bacillati</taxon>
        <taxon>Actinomycetota</taxon>
        <taxon>Actinomycetes</taxon>
        <taxon>Micrococcales</taxon>
        <taxon>Intrasporangiaceae</taxon>
        <taxon>Terracoccus</taxon>
    </lineage>
</organism>
<evidence type="ECO:0000313" key="3">
    <source>
        <dbReference type="EMBL" id="RKT77587.1"/>
    </source>
</evidence>
<dbReference type="Pfam" id="PF05239">
    <property type="entry name" value="PRC"/>
    <property type="match status" value="1"/>
</dbReference>
<evidence type="ECO:0000259" key="1">
    <source>
        <dbReference type="Pfam" id="PF05239"/>
    </source>
</evidence>
<sequence length="195" mass="20051">MSRLMRSSELAKRPVVTLAGDDIAQLKDIVYAADGGSVHGFTLAGRGLFAGPLSTVLPWSSVTALGNDAVMVDDDTALVDKSVLAQSAAGSGGVRGDVLGSRVLTDAGTDLGKVVDVVVEVRGSSDQCDVVGYEIESSPALENAGQKVLMPLPDTMAASGEHLIVPASATQFVRHDLAGFGAAIDDFRRQLRGGA</sequence>
<evidence type="ECO:0000313" key="5">
    <source>
        <dbReference type="Proteomes" id="UP000590811"/>
    </source>
</evidence>
<reference evidence="3 4" key="1">
    <citation type="submission" date="2018-10" db="EMBL/GenBank/DDBJ databases">
        <title>Sequencing the genomes of 1000 actinobacteria strains.</title>
        <authorList>
            <person name="Klenk H.-P."/>
        </authorList>
    </citation>
    <scope>NUCLEOTIDE SEQUENCE [LARGE SCALE GENOMIC DNA]</scope>
    <source>
        <strain evidence="3 4">DSM 44267</strain>
    </source>
</reference>
<dbReference type="InterPro" id="IPR011033">
    <property type="entry name" value="PRC_barrel-like_sf"/>
</dbReference>
<name>A0A495XTS0_9MICO</name>
<protein>
    <submittedName>
        <fullName evidence="3">Sporulation protein YlmC with PRC-barrel domain</fullName>
    </submittedName>
</protein>
<dbReference type="Proteomes" id="UP000278440">
    <property type="component" value="Unassembled WGS sequence"/>
</dbReference>
<comment type="caution">
    <text evidence="3">The sequence shown here is derived from an EMBL/GenBank/DDBJ whole genome shotgun (WGS) entry which is preliminary data.</text>
</comment>
<dbReference type="Proteomes" id="UP000590811">
    <property type="component" value="Unassembled WGS sequence"/>
</dbReference>
<dbReference type="SUPFAM" id="SSF50346">
    <property type="entry name" value="PRC-barrel domain"/>
    <property type="match status" value="1"/>
</dbReference>
<feature type="domain" description="PRC-barrel" evidence="1">
    <location>
        <begin position="5"/>
        <end position="78"/>
    </location>
</feature>
<dbReference type="EMBL" id="RBXT01000001">
    <property type="protein sequence ID" value="RKT77587.1"/>
    <property type="molecule type" value="Genomic_DNA"/>
</dbReference>
<evidence type="ECO:0000313" key="2">
    <source>
        <dbReference type="EMBL" id="MBB2985154.1"/>
    </source>
</evidence>
<dbReference type="OrthoDB" id="4862540at2"/>
<proteinExistence type="predicted"/>
<dbReference type="Gene3D" id="2.30.30.240">
    <property type="entry name" value="PRC-barrel domain"/>
    <property type="match status" value="1"/>
</dbReference>
<dbReference type="RefSeq" id="WP_121031536.1">
    <property type="nucleotide sequence ID" value="NZ_JACHVT010000001.1"/>
</dbReference>
<dbReference type="AlphaFoldDB" id="A0A495XTS0"/>